<evidence type="ECO:0000313" key="2">
    <source>
        <dbReference type="Proteomes" id="UP001159363"/>
    </source>
</evidence>
<name>A0ABQ9HNZ8_9NEOP</name>
<protein>
    <submittedName>
        <fullName evidence="1">Uncharacterized protein</fullName>
    </submittedName>
</protein>
<evidence type="ECO:0000313" key="1">
    <source>
        <dbReference type="EMBL" id="KAJ8886010.1"/>
    </source>
</evidence>
<organism evidence="1 2">
    <name type="scientific">Dryococelus australis</name>
    <dbReference type="NCBI Taxonomy" id="614101"/>
    <lineage>
        <taxon>Eukaryota</taxon>
        <taxon>Metazoa</taxon>
        <taxon>Ecdysozoa</taxon>
        <taxon>Arthropoda</taxon>
        <taxon>Hexapoda</taxon>
        <taxon>Insecta</taxon>
        <taxon>Pterygota</taxon>
        <taxon>Neoptera</taxon>
        <taxon>Polyneoptera</taxon>
        <taxon>Phasmatodea</taxon>
        <taxon>Verophasmatodea</taxon>
        <taxon>Anareolatae</taxon>
        <taxon>Phasmatidae</taxon>
        <taxon>Eurycanthinae</taxon>
        <taxon>Dryococelus</taxon>
    </lineage>
</organism>
<dbReference type="EMBL" id="JARBHB010000004">
    <property type="protein sequence ID" value="KAJ8886010.1"/>
    <property type="molecule type" value="Genomic_DNA"/>
</dbReference>
<comment type="caution">
    <text evidence="1">The sequence shown here is derived from an EMBL/GenBank/DDBJ whole genome shotgun (WGS) entry which is preliminary data.</text>
</comment>
<reference evidence="1 2" key="1">
    <citation type="submission" date="2023-02" db="EMBL/GenBank/DDBJ databases">
        <title>LHISI_Scaffold_Assembly.</title>
        <authorList>
            <person name="Stuart O.P."/>
            <person name="Cleave R."/>
            <person name="Magrath M.J.L."/>
            <person name="Mikheyev A.S."/>
        </authorList>
    </citation>
    <scope>NUCLEOTIDE SEQUENCE [LARGE SCALE GENOMIC DNA]</scope>
    <source>
        <strain evidence="1">Daus_M_001</strain>
        <tissue evidence="1">Leg muscle</tissue>
    </source>
</reference>
<proteinExistence type="predicted"/>
<accession>A0ABQ9HNZ8</accession>
<keyword evidence="2" id="KW-1185">Reference proteome</keyword>
<sequence>MQAYFAALLQVTVENGTDLQCKLLHEEKGRSTSSNFGVVCQYGILVDLECCYLGARPGCLVREESALVDVKFVSSVKPLSLMETARQKNN</sequence>
<gene>
    <name evidence="1" type="ORF">PR048_012216</name>
</gene>
<dbReference type="Proteomes" id="UP001159363">
    <property type="component" value="Chromosome X"/>
</dbReference>